<dbReference type="Pfam" id="PF00583">
    <property type="entry name" value="Acetyltransf_1"/>
    <property type="match status" value="1"/>
</dbReference>
<dbReference type="Gene3D" id="3.40.630.30">
    <property type="match status" value="1"/>
</dbReference>
<dbReference type="GO" id="GO:0016747">
    <property type="term" value="F:acyltransferase activity, transferring groups other than amino-acyl groups"/>
    <property type="evidence" value="ECO:0007669"/>
    <property type="project" value="InterPro"/>
</dbReference>
<dbReference type="EMBL" id="PVNE01000024">
    <property type="protein sequence ID" value="PRX39476.1"/>
    <property type="molecule type" value="Genomic_DNA"/>
</dbReference>
<dbReference type="CDD" id="cd04301">
    <property type="entry name" value="NAT_SF"/>
    <property type="match status" value="1"/>
</dbReference>
<dbReference type="InterPro" id="IPR000182">
    <property type="entry name" value="GNAT_dom"/>
</dbReference>
<protein>
    <submittedName>
        <fullName evidence="2">Acetyltransferase (GNAT) family protein</fullName>
    </submittedName>
</protein>
<dbReference type="Proteomes" id="UP000237797">
    <property type="component" value="Unassembled WGS sequence"/>
</dbReference>
<feature type="domain" description="N-acetyltransferase" evidence="1">
    <location>
        <begin position="1"/>
        <end position="102"/>
    </location>
</feature>
<evidence type="ECO:0000313" key="2">
    <source>
        <dbReference type="EMBL" id="PRX39476.1"/>
    </source>
</evidence>
<accession>A0A2T0LBY1</accession>
<proteinExistence type="predicted"/>
<gene>
    <name evidence="2" type="ORF">CLV97_12413</name>
</gene>
<name>A0A2T0LBY1_9BACL</name>
<reference evidence="2 3" key="1">
    <citation type="submission" date="2018-03" db="EMBL/GenBank/DDBJ databases">
        <title>Genomic Encyclopedia of Archaeal and Bacterial Type Strains, Phase II (KMG-II): from individual species to whole genera.</title>
        <authorList>
            <person name="Goeker M."/>
        </authorList>
    </citation>
    <scope>NUCLEOTIDE SEQUENCE [LARGE SCALE GENOMIC DNA]</scope>
    <source>
        <strain evidence="2 3">DSM 44946</strain>
    </source>
</reference>
<keyword evidence="3" id="KW-1185">Reference proteome</keyword>
<organism evidence="2 3">
    <name type="scientific">Planifilum fimeticola</name>
    <dbReference type="NCBI Taxonomy" id="201975"/>
    <lineage>
        <taxon>Bacteria</taxon>
        <taxon>Bacillati</taxon>
        <taxon>Bacillota</taxon>
        <taxon>Bacilli</taxon>
        <taxon>Bacillales</taxon>
        <taxon>Thermoactinomycetaceae</taxon>
        <taxon>Planifilum</taxon>
    </lineage>
</organism>
<dbReference type="AlphaFoldDB" id="A0A2T0LBY1"/>
<evidence type="ECO:0000313" key="3">
    <source>
        <dbReference type="Proteomes" id="UP000237797"/>
    </source>
</evidence>
<dbReference type="InterPro" id="IPR016181">
    <property type="entry name" value="Acyl_CoA_acyltransferase"/>
</dbReference>
<keyword evidence="2" id="KW-0808">Transferase</keyword>
<comment type="caution">
    <text evidence="2">The sequence shown here is derived from an EMBL/GenBank/DDBJ whole genome shotgun (WGS) entry which is preliminary data.</text>
</comment>
<sequence>MGIAGFVRQTLIKTRHRGHVWGVHVRPDYQGKGVATRMMEALITRVKALPGLEIITLTVVSENRPAKALYEKLGFQKYGTYPRSMRVNGRVLDEDYMVLFLKDLQEGRK</sequence>
<dbReference type="PANTHER" id="PTHR43072">
    <property type="entry name" value="N-ACETYLTRANSFERASE"/>
    <property type="match status" value="1"/>
</dbReference>
<dbReference type="RefSeq" id="WP_170070527.1">
    <property type="nucleotide sequence ID" value="NZ_PVNE01000024.1"/>
</dbReference>
<evidence type="ECO:0000259" key="1">
    <source>
        <dbReference type="PROSITE" id="PS51186"/>
    </source>
</evidence>
<dbReference type="PANTHER" id="PTHR43072:SF60">
    <property type="entry name" value="L-2,4-DIAMINOBUTYRIC ACID ACETYLTRANSFERASE"/>
    <property type="match status" value="1"/>
</dbReference>
<dbReference type="PROSITE" id="PS51186">
    <property type="entry name" value="GNAT"/>
    <property type="match status" value="1"/>
</dbReference>
<dbReference type="SUPFAM" id="SSF55729">
    <property type="entry name" value="Acyl-CoA N-acyltransferases (Nat)"/>
    <property type="match status" value="1"/>
</dbReference>